<evidence type="ECO:0000256" key="6">
    <source>
        <dbReference type="SAM" id="Phobius"/>
    </source>
</evidence>
<dbReference type="RefSeq" id="WP_191000007.1">
    <property type="nucleotide sequence ID" value="NZ_JACXSI010000070.1"/>
</dbReference>
<keyword evidence="2" id="KW-1003">Cell membrane</keyword>
<dbReference type="Pfam" id="PF06271">
    <property type="entry name" value="RDD"/>
    <property type="match status" value="1"/>
</dbReference>
<evidence type="ECO:0000313" key="9">
    <source>
        <dbReference type="Proteomes" id="UP000602076"/>
    </source>
</evidence>
<dbReference type="Proteomes" id="UP000602076">
    <property type="component" value="Unassembled WGS sequence"/>
</dbReference>
<dbReference type="InterPro" id="IPR051791">
    <property type="entry name" value="Pra-immunoreactive"/>
</dbReference>
<evidence type="ECO:0000256" key="3">
    <source>
        <dbReference type="ARBA" id="ARBA00022692"/>
    </source>
</evidence>
<dbReference type="AlphaFoldDB" id="A0A927D0M8"/>
<evidence type="ECO:0000256" key="2">
    <source>
        <dbReference type="ARBA" id="ARBA00022475"/>
    </source>
</evidence>
<dbReference type="EMBL" id="JACXSI010000070">
    <property type="protein sequence ID" value="MBD3110471.1"/>
    <property type="molecule type" value="Genomic_DNA"/>
</dbReference>
<organism evidence="8 9">
    <name type="scientific">Peribacillus faecalis</name>
    <dbReference type="NCBI Taxonomy" id="2772559"/>
    <lineage>
        <taxon>Bacteria</taxon>
        <taxon>Bacillati</taxon>
        <taxon>Bacillota</taxon>
        <taxon>Bacilli</taxon>
        <taxon>Bacillales</taxon>
        <taxon>Bacillaceae</taxon>
        <taxon>Peribacillus</taxon>
    </lineage>
</organism>
<feature type="transmembrane region" description="Helical" evidence="6">
    <location>
        <begin position="149"/>
        <end position="170"/>
    </location>
</feature>
<protein>
    <submittedName>
        <fullName evidence="8">RDD family protein</fullName>
    </submittedName>
</protein>
<comment type="subcellular location">
    <subcellularLocation>
        <location evidence="1">Cell membrane</location>
        <topology evidence="1">Multi-pass membrane protein</topology>
    </subcellularLocation>
</comment>
<dbReference type="PANTHER" id="PTHR36115:SF9">
    <property type="entry name" value="LMO1584 PROTEIN"/>
    <property type="match status" value="1"/>
</dbReference>
<name>A0A927D0M8_9BACI</name>
<feature type="domain" description="RDD" evidence="7">
    <location>
        <begin position="54"/>
        <end position="181"/>
    </location>
</feature>
<proteinExistence type="predicted"/>
<evidence type="ECO:0000256" key="4">
    <source>
        <dbReference type="ARBA" id="ARBA00022989"/>
    </source>
</evidence>
<evidence type="ECO:0000256" key="5">
    <source>
        <dbReference type="ARBA" id="ARBA00023136"/>
    </source>
</evidence>
<comment type="caution">
    <text evidence="8">The sequence shown here is derived from an EMBL/GenBank/DDBJ whole genome shotgun (WGS) entry which is preliminary data.</text>
</comment>
<keyword evidence="4 6" id="KW-1133">Transmembrane helix</keyword>
<accession>A0A927D0M8</accession>
<keyword evidence="5 6" id="KW-0472">Membrane</keyword>
<sequence>MTGTNSNHSDQNAKSNQDELTVHSALPNNDEYYINQNKPDDETVEHVKSDDGAYAGFWLRFWAYLIDLVSIWSLDHLLVKPIFKMLNISQYDFEIFSPITIGSAIVFYLYFVLMTKYFGQTLGKMVLGIRVISLKDQSLSWGTVIFRELIGRFIVRTLMFGFTYILVGVLPKKQGLHDIFADTSVIQERSRAKV</sequence>
<evidence type="ECO:0000259" key="7">
    <source>
        <dbReference type="Pfam" id="PF06271"/>
    </source>
</evidence>
<dbReference type="InterPro" id="IPR010432">
    <property type="entry name" value="RDD"/>
</dbReference>
<gene>
    <name evidence="8" type="ORF">IEO70_19270</name>
</gene>
<feature type="transmembrane region" description="Helical" evidence="6">
    <location>
        <begin position="91"/>
        <end position="113"/>
    </location>
</feature>
<reference evidence="8" key="1">
    <citation type="submission" date="2020-09" db="EMBL/GenBank/DDBJ databases">
        <title>Bacillus faecalis sp. nov., a moderately halophilic bacterium isolated from cow faeces.</title>
        <authorList>
            <person name="Jiang L."/>
            <person name="Lee J."/>
        </authorList>
    </citation>
    <scope>NUCLEOTIDE SEQUENCE</scope>
    <source>
        <strain evidence="8">AGMB 02131</strain>
    </source>
</reference>
<evidence type="ECO:0000313" key="8">
    <source>
        <dbReference type="EMBL" id="MBD3110471.1"/>
    </source>
</evidence>
<evidence type="ECO:0000256" key="1">
    <source>
        <dbReference type="ARBA" id="ARBA00004651"/>
    </source>
</evidence>
<keyword evidence="9" id="KW-1185">Reference proteome</keyword>
<dbReference type="GO" id="GO:0005886">
    <property type="term" value="C:plasma membrane"/>
    <property type="evidence" value="ECO:0007669"/>
    <property type="project" value="UniProtKB-SubCell"/>
</dbReference>
<dbReference type="PANTHER" id="PTHR36115">
    <property type="entry name" value="PROLINE-RICH ANTIGEN HOMOLOG-RELATED"/>
    <property type="match status" value="1"/>
</dbReference>
<keyword evidence="3 6" id="KW-0812">Transmembrane</keyword>